<protein>
    <submittedName>
        <fullName evidence="1">Uncharacterized protein</fullName>
    </submittedName>
</protein>
<evidence type="ECO:0000313" key="1">
    <source>
        <dbReference type="EMBL" id="MBC8585323.1"/>
    </source>
</evidence>
<keyword evidence="2" id="KW-1185">Reference proteome</keyword>
<proteinExistence type="predicted"/>
<sequence>MKTASVIKCADQSPVTQEQLAQINRYSRRELTAQEVYVFSLILCDNEIDRDYERFTSHGLQKLSQLFLGKTGIFDHNPKGENQMSRIFATQVVEDTSRVTQIGEPYCALKAWAYMVRCEKNADLILEIDAGIKKEVSVGCSVERTECSVCGADIRAGACSHVVGKEYDGMLCHRILINPTDAYEWSFVAVPAQMSAGVVKGRLPSSSVPEGDLLKALDGSRDVTLTKGQVQRLKDHIHSLEGLAQAGEEHLLYLRKKAVAMSALALPGLDSKLVEEMVSPMDLAHLKKYVDGVCHTANQTLGLQTQFSSEIQGAPSQAVYDNHEFLI</sequence>
<name>A0A926ENR4_9FIRM</name>
<comment type="caution">
    <text evidence="1">The sequence shown here is derived from an EMBL/GenBank/DDBJ whole genome shotgun (WGS) entry which is preliminary data.</text>
</comment>
<accession>A0A926ENR4</accession>
<evidence type="ECO:0000313" key="2">
    <source>
        <dbReference type="Proteomes" id="UP000623678"/>
    </source>
</evidence>
<reference evidence="1" key="1">
    <citation type="submission" date="2020-08" db="EMBL/GenBank/DDBJ databases">
        <title>Genome public.</title>
        <authorList>
            <person name="Liu C."/>
            <person name="Sun Q."/>
        </authorList>
    </citation>
    <scope>NUCLEOTIDE SEQUENCE</scope>
    <source>
        <strain evidence="1">NSJ-64</strain>
    </source>
</reference>
<organism evidence="1 2">
    <name type="scientific">Youxingia wuxianensis</name>
    <dbReference type="NCBI Taxonomy" id="2763678"/>
    <lineage>
        <taxon>Bacteria</taxon>
        <taxon>Bacillati</taxon>
        <taxon>Bacillota</taxon>
        <taxon>Clostridia</taxon>
        <taxon>Eubacteriales</taxon>
        <taxon>Oscillospiraceae</taxon>
        <taxon>Youxingia</taxon>
    </lineage>
</organism>
<dbReference type="RefSeq" id="WP_262395107.1">
    <property type="nucleotide sequence ID" value="NZ_JACRTD010000004.1"/>
</dbReference>
<dbReference type="AlphaFoldDB" id="A0A926ENR4"/>
<dbReference type="EMBL" id="JACRTD010000004">
    <property type="protein sequence ID" value="MBC8585323.1"/>
    <property type="molecule type" value="Genomic_DNA"/>
</dbReference>
<gene>
    <name evidence="1" type="ORF">H8705_06975</name>
</gene>
<dbReference type="Proteomes" id="UP000623678">
    <property type="component" value="Unassembled WGS sequence"/>
</dbReference>